<protein>
    <submittedName>
        <fullName evidence="1">Uncharacterized protein</fullName>
    </submittedName>
</protein>
<gene>
    <name evidence="1" type="ORF">F5876DRAFT_70951</name>
</gene>
<organism evidence="1 2">
    <name type="scientific">Lentinula aff. lateritia</name>
    <dbReference type="NCBI Taxonomy" id="2804960"/>
    <lineage>
        <taxon>Eukaryota</taxon>
        <taxon>Fungi</taxon>
        <taxon>Dikarya</taxon>
        <taxon>Basidiomycota</taxon>
        <taxon>Agaricomycotina</taxon>
        <taxon>Agaricomycetes</taxon>
        <taxon>Agaricomycetidae</taxon>
        <taxon>Agaricales</taxon>
        <taxon>Marasmiineae</taxon>
        <taxon>Omphalotaceae</taxon>
        <taxon>Lentinula</taxon>
    </lineage>
</organism>
<accession>A0ACC1THF3</accession>
<dbReference type="EMBL" id="MU796363">
    <property type="protein sequence ID" value="KAJ3804052.1"/>
    <property type="molecule type" value="Genomic_DNA"/>
</dbReference>
<dbReference type="Proteomes" id="UP001163835">
    <property type="component" value="Unassembled WGS sequence"/>
</dbReference>
<name>A0ACC1THF3_9AGAR</name>
<proteinExistence type="predicted"/>
<comment type="caution">
    <text evidence="1">The sequence shown here is derived from an EMBL/GenBank/DDBJ whole genome shotgun (WGS) entry which is preliminary data.</text>
</comment>
<evidence type="ECO:0000313" key="1">
    <source>
        <dbReference type="EMBL" id="KAJ3804052.1"/>
    </source>
</evidence>
<reference evidence="1" key="1">
    <citation type="submission" date="2022-09" db="EMBL/GenBank/DDBJ databases">
        <title>A Global Phylogenomic Analysis of the Shiitake Genus Lentinula.</title>
        <authorList>
            <consortium name="DOE Joint Genome Institute"/>
            <person name="Sierra-Patev S."/>
            <person name="Min B."/>
            <person name="Naranjo-Ortiz M."/>
            <person name="Looney B."/>
            <person name="Konkel Z."/>
            <person name="Slot J.C."/>
            <person name="Sakamoto Y."/>
            <person name="Steenwyk J.L."/>
            <person name="Rokas A."/>
            <person name="Carro J."/>
            <person name="Camarero S."/>
            <person name="Ferreira P."/>
            <person name="Molpeceres G."/>
            <person name="Ruiz-Duenas F.J."/>
            <person name="Serrano A."/>
            <person name="Henrissat B."/>
            <person name="Drula E."/>
            <person name="Hughes K.W."/>
            <person name="Mata J.L."/>
            <person name="Ishikawa N.K."/>
            <person name="Vargas-Isla R."/>
            <person name="Ushijima S."/>
            <person name="Smith C.A."/>
            <person name="Ahrendt S."/>
            <person name="Andreopoulos W."/>
            <person name="He G."/>
            <person name="Labutti K."/>
            <person name="Lipzen A."/>
            <person name="Ng V."/>
            <person name="Riley R."/>
            <person name="Sandor L."/>
            <person name="Barry K."/>
            <person name="Martinez A.T."/>
            <person name="Xiao Y."/>
            <person name="Gibbons J.G."/>
            <person name="Terashima K."/>
            <person name="Grigoriev I.V."/>
            <person name="Hibbett D.S."/>
        </authorList>
    </citation>
    <scope>NUCLEOTIDE SEQUENCE</scope>
    <source>
        <strain evidence="1">TMI1499</strain>
    </source>
</reference>
<sequence>MADDDIEWTDVFNFVLSVLNSRPNLTKLEINVSITPLEWVPLTKFYAFKSLCPSITELVVDCRIWKYRLGGDGRASDIAVNLSAVGNIETDTLSPSPFVPLPLQRSVYNVVLNHVQALREGYPASQLLLLVHGSAGSGKSTMVALFDFISINHSPTLAFKGAPTNHGAALIGGVPMTCIPHSSTMDCGQEYFFIDVANALDVGVLSGLSSQLNNIHNTPLSIFGRKNMILFADFFQSPPPQNRFNAIWCLDESVDFLTRPFLSNVLWLNSEPLALLPDSDFLDRIRLDALHTDDFFHLNKHNVNPSTFVGNHAHEKFAIITPSSYRCKLFNYVLPIHAATKLGTTLYILNASDTVPFSIRATLSSADLTSLKADIANCGEIPGRMAVYIGMPCSLIIDSTPVWGFIFDIQLDSREDVLLPRPTTLELSFPPTCITIKVPNKVLLHNPDLLPTLHLQPVRRRYDWFVDDNQGVMGYVVRQQILIKPRLAMLEEECEGQIFEHLLLNTEDGMESVRSFYMVASRVWDPNSLAFTKKIDKLAHVDWLHSLRQTILQLQYL</sequence>
<keyword evidence="2" id="KW-1185">Reference proteome</keyword>
<evidence type="ECO:0000313" key="2">
    <source>
        <dbReference type="Proteomes" id="UP001163835"/>
    </source>
</evidence>